<sequence>METSHTVASEQPLQLDDLLNPSRFDWAEDVEESIYSELLEYESSPGTIYSDSSDGTYRDSDSSLSDDETIKNGITRVEAEIYKEFSFRKICIEATRHHPCKIHHFNWLGHPVYEYSATPPAVSLMYLASRPKIPSPSDEWRIHAILARATKFIDPVIMDLDSQRGWSDLALRGSDLVRVVTGRVHKFYSQHGHWTDDHREGNDRTIVDIGNYYIYTSPCSAFSNGFVQLNTFRSRTQWAQATSDGYGELYSRHRKQIRFRRRNKQGKPSPLRACCVPIDLDSQDPMYNSDDKDNVAGLPATEESSAPDDGVLKESNSASRPKVIQEQDRMGIDISKPAPELEQPPSLISTCSESCPPTHNLTSPLTENIDSNKQQRLSASQTIYNDQPKKDSTSSSTTSLINTLKDVKRRHKSAACRMKQEVLEPYQHLRNAVGPFRKRRRRREVELQPECWVGIHMWVSRQDNRLPDAPECFIL</sequence>
<comment type="caution">
    <text evidence="2">The sequence shown here is derived from an EMBL/GenBank/DDBJ whole genome shotgun (WGS) entry which is preliminary data.</text>
</comment>
<name>A0A507R1A3_MONPU</name>
<reference evidence="2 3" key="1">
    <citation type="submission" date="2019-06" db="EMBL/GenBank/DDBJ databases">
        <title>Wine fermentation using esterase from Monascus purpureus.</title>
        <authorList>
            <person name="Geng C."/>
            <person name="Zhang Y."/>
        </authorList>
    </citation>
    <scope>NUCLEOTIDE SEQUENCE [LARGE SCALE GENOMIC DNA]</scope>
    <source>
        <strain evidence="2">HQ1</strain>
    </source>
</reference>
<proteinExistence type="predicted"/>
<feature type="compositionally biased region" description="Polar residues" evidence="1">
    <location>
        <begin position="346"/>
        <end position="371"/>
    </location>
</feature>
<evidence type="ECO:0000313" key="2">
    <source>
        <dbReference type="EMBL" id="TQB74639.1"/>
    </source>
</evidence>
<dbReference type="AlphaFoldDB" id="A0A507R1A3"/>
<accession>A0A507R1A3</accession>
<keyword evidence="3" id="KW-1185">Reference proteome</keyword>
<dbReference type="Proteomes" id="UP000319663">
    <property type="component" value="Unassembled WGS sequence"/>
</dbReference>
<evidence type="ECO:0000256" key="1">
    <source>
        <dbReference type="SAM" id="MobiDB-lite"/>
    </source>
</evidence>
<gene>
    <name evidence="2" type="ORF">MPDQ_004489</name>
</gene>
<dbReference type="EMBL" id="VIFY01000029">
    <property type="protein sequence ID" value="TQB74639.1"/>
    <property type="molecule type" value="Genomic_DNA"/>
</dbReference>
<feature type="region of interest" description="Disordered" evidence="1">
    <location>
        <begin position="282"/>
        <end position="371"/>
    </location>
</feature>
<protein>
    <submittedName>
        <fullName evidence="2">Uncharacterized protein</fullName>
    </submittedName>
</protein>
<feature type="region of interest" description="Disordered" evidence="1">
    <location>
        <begin position="46"/>
        <end position="65"/>
    </location>
</feature>
<organism evidence="2 3">
    <name type="scientific">Monascus purpureus</name>
    <name type="common">Red mold</name>
    <name type="synonym">Monascus anka</name>
    <dbReference type="NCBI Taxonomy" id="5098"/>
    <lineage>
        <taxon>Eukaryota</taxon>
        <taxon>Fungi</taxon>
        <taxon>Dikarya</taxon>
        <taxon>Ascomycota</taxon>
        <taxon>Pezizomycotina</taxon>
        <taxon>Eurotiomycetes</taxon>
        <taxon>Eurotiomycetidae</taxon>
        <taxon>Eurotiales</taxon>
        <taxon>Aspergillaceae</taxon>
        <taxon>Monascus</taxon>
    </lineage>
</organism>
<feature type="compositionally biased region" description="Polar residues" evidence="1">
    <location>
        <begin position="46"/>
        <end position="55"/>
    </location>
</feature>
<evidence type="ECO:0000313" key="3">
    <source>
        <dbReference type="Proteomes" id="UP000319663"/>
    </source>
</evidence>